<evidence type="ECO:0000313" key="2">
    <source>
        <dbReference type="Proteomes" id="UP000664480"/>
    </source>
</evidence>
<dbReference type="RefSeq" id="WP_206588030.1">
    <property type="nucleotide sequence ID" value="NZ_JAFKCU010000005.1"/>
</dbReference>
<evidence type="ECO:0008006" key="3">
    <source>
        <dbReference type="Google" id="ProtNLM"/>
    </source>
</evidence>
<organism evidence="1 2">
    <name type="scientific">Algoriphagus pacificus</name>
    <dbReference type="NCBI Taxonomy" id="2811234"/>
    <lineage>
        <taxon>Bacteria</taxon>
        <taxon>Pseudomonadati</taxon>
        <taxon>Bacteroidota</taxon>
        <taxon>Cytophagia</taxon>
        <taxon>Cytophagales</taxon>
        <taxon>Cyclobacteriaceae</taxon>
        <taxon>Algoriphagus</taxon>
    </lineage>
</organism>
<evidence type="ECO:0000313" key="1">
    <source>
        <dbReference type="EMBL" id="MBN7817355.1"/>
    </source>
</evidence>
<proteinExistence type="predicted"/>
<accession>A0ABS3CJU8</accession>
<protein>
    <recommendedName>
        <fullName evidence="3">6-bladed beta-propeller protein</fullName>
    </recommendedName>
</protein>
<sequence>MKYFLSFIFIYLLMSGCKPDKDKFQKTEISTGEKVYSLEKLDSIKIPYLGNPTVHDIDPSSRTVLFMEHMLSSQEIILADFDGTIRNTFSKWGDVPDSYGNLIAPLLIDNSNSFIAYGSRGFLTYDFNGELLSRVKHPDFDYFGFNRIGLGGGMEKSGNRLLYVNIEIPDYSKNERKFYEELKILTWLDQSTGEKEPFISFPNSSIFRGDNFFFNNAWDPAFTIADNFVYVVFGVEPVIYSYDKHPPYSLISKTNLELPEYNYFKGAEKITSDVSFFGQRRTSGRILNIKKIGEFFIIVYFPGFDFTDTQEQFENKSREESMLFQKRMNEKYPHKVAILNNKGKVLSHFPMEGFIPGSMVLRDNEIWMLESFDTESEQDYFRIFKFELNIE</sequence>
<comment type="caution">
    <text evidence="1">The sequence shown here is derived from an EMBL/GenBank/DDBJ whole genome shotgun (WGS) entry which is preliminary data.</text>
</comment>
<dbReference type="PROSITE" id="PS51257">
    <property type="entry name" value="PROKAR_LIPOPROTEIN"/>
    <property type="match status" value="1"/>
</dbReference>
<gene>
    <name evidence="1" type="ORF">J0A69_18085</name>
</gene>
<reference evidence="1 2" key="1">
    <citation type="submission" date="2021-03" db="EMBL/GenBank/DDBJ databases">
        <title>novel species isolated from a fishpond in China.</title>
        <authorList>
            <person name="Lu H."/>
            <person name="Cai Z."/>
        </authorList>
    </citation>
    <scope>NUCLEOTIDE SEQUENCE [LARGE SCALE GENOMIC DNA]</scope>
    <source>
        <strain evidence="1 2">YJ13C</strain>
    </source>
</reference>
<name>A0ABS3CJU8_9BACT</name>
<dbReference type="EMBL" id="JAFKCU010000005">
    <property type="protein sequence ID" value="MBN7817355.1"/>
    <property type="molecule type" value="Genomic_DNA"/>
</dbReference>
<dbReference type="Proteomes" id="UP000664480">
    <property type="component" value="Unassembled WGS sequence"/>
</dbReference>
<keyword evidence="2" id="KW-1185">Reference proteome</keyword>